<protein>
    <submittedName>
        <fullName evidence="1">Uncharacterized protein</fullName>
    </submittedName>
</protein>
<evidence type="ECO:0000313" key="1">
    <source>
        <dbReference type="EMBL" id="BDV31557.1"/>
    </source>
</evidence>
<name>A0ABM8E0U1_9MICO</name>
<organism evidence="1 2">
    <name type="scientific">Microbacterium terricola</name>
    <dbReference type="NCBI Taxonomy" id="344163"/>
    <lineage>
        <taxon>Bacteria</taxon>
        <taxon>Bacillati</taxon>
        <taxon>Actinomycetota</taxon>
        <taxon>Actinomycetes</taxon>
        <taxon>Micrococcales</taxon>
        <taxon>Microbacteriaceae</taxon>
        <taxon>Microbacterium</taxon>
    </lineage>
</organism>
<keyword evidence="2" id="KW-1185">Reference proteome</keyword>
<reference evidence="1 2" key="1">
    <citation type="submission" date="2022-12" db="EMBL/GenBank/DDBJ databases">
        <title>Microbacterium terricola strain KV-448 chromosome, complete genome.</title>
        <authorList>
            <person name="Oshima T."/>
            <person name="Moriya T."/>
            <person name="Bessho Y."/>
        </authorList>
    </citation>
    <scope>NUCLEOTIDE SEQUENCE [LARGE SCALE GENOMIC DNA]</scope>
    <source>
        <strain evidence="1 2">KV-448</strain>
    </source>
</reference>
<dbReference type="EMBL" id="AP027141">
    <property type="protein sequence ID" value="BDV31557.1"/>
    <property type="molecule type" value="Genomic_DNA"/>
</dbReference>
<dbReference type="Proteomes" id="UP001317779">
    <property type="component" value="Chromosome"/>
</dbReference>
<evidence type="ECO:0000313" key="2">
    <source>
        <dbReference type="Proteomes" id="UP001317779"/>
    </source>
</evidence>
<proteinExistence type="predicted"/>
<sequence>MPRSQVLLAEMPTLMDELLRQCLEGVDVEVLPRGAAVADLRDVDEADPPPIVILASESPTARRFERDLLAPHPQAVILRVEENGHVLATRSVEVHRRVHSAEMNPQTIADAIRSAPTWRARFD</sequence>
<gene>
    <name evidence="1" type="ORF">Microterr_22170</name>
</gene>
<accession>A0ABM8E0U1</accession>